<comment type="similarity">
    <text evidence="2">Belongs to the asparagine synthetase family.</text>
</comment>
<dbReference type="InterPro" id="IPR006426">
    <property type="entry name" value="Asn_synth_AEB"/>
</dbReference>
<dbReference type="CDD" id="cd00712">
    <property type="entry name" value="AsnB"/>
    <property type="match status" value="1"/>
</dbReference>
<comment type="pathway">
    <text evidence="1">Amino-acid biosynthesis; L-asparagine biosynthesis; L-asparagine from L-aspartate (L-Gln route): step 1/1.</text>
</comment>
<dbReference type="InterPro" id="IPR001962">
    <property type="entry name" value="Asn_synthase"/>
</dbReference>
<evidence type="ECO:0000256" key="7">
    <source>
        <dbReference type="ARBA" id="ARBA00048741"/>
    </source>
</evidence>
<feature type="domain" description="Glutamine amidotransferase type-2" evidence="11">
    <location>
        <begin position="2"/>
        <end position="209"/>
    </location>
</feature>
<dbReference type="CDD" id="cd01991">
    <property type="entry name" value="Asn_synthase_B_C"/>
    <property type="match status" value="1"/>
</dbReference>
<dbReference type="InterPro" id="IPR051786">
    <property type="entry name" value="ASN_synthetase/amidase"/>
</dbReference>
<dbReference type="GO" id="GO:0004066">
    <property type="term" value="F:asparagine synthase (glutamine-hydrolyzing) activity"/>
    <property type="evidence" value="ECO:0007669"/>
    <property type="project" value="UniProtKB-EC"/>
</dbReference>
<keyword evidence="6 8" id="KW-0315">Glutamine amidotransferase</keyword>
<evidence type="ECO:0000313" key="13">
    <source>
        <dbReference type="Proteomes" id="UP000176868"/>
    </source>
</evidence>
<evidence type="ECO:0000256" key="6">
    <source>
        <dbReference type="ARBA" id="ARBA00022962"/>
    </source>
</evidence>
<dbReference type="InterPro" id="IPR014729">
    <property type="entry name" value="Rossmann-like_a/b/a_fold"/>
</dbReference>
<name>A0A1G2V4M8_9BACT</name>
<dbReference type="EMBL" id="MHWZ01000039">
    <property type="protein sequence ID" value="OHB16571.1"/>
    <property type="molecule type" value="Genomic_DNA"/>
</dbReference>
<dbReference type="PANTHER" id="PTHR43284">
    <property type="entry name" value="ASPARAGINE SYNTHETASE (GLUTAMINE-HYDROLYZING)"/>
    <property type="match status" value="1"/>
</dbReference>
<dbReference type="PROSITE" id="PS51278">
    <property type="entry name" value="GATASE_TYPE_2"/>
    <property type="match status" value="1"/>
</dbReference>
<comment type="catalytic activity">
    <reaction evidence="7">
        <text>L-aspartate + L-glutamine + ATP + H2O = L-asparagine + L-glutamate + AMP + diphosphate + H(+)</text>
        <dbReference type="Rhea" id="RHEA:12228"/>
        <dbReference type="ChEBI" id="CHEBI:15377"/>
        <dbReference type="ChEBI" id="CHEBI:15378"/>
        <dbReference type="ChEBI" id="CHEBI:29985"/>
        <dbReference type="ChEBI" id="CHEBI:29991"/>
        <dbReference type="ChEBI" id="CHEBI:30616"/>
        <dbReference type="ChEBI" id="CHEBI:33019"/>
        <dbReference type="ChEBI" id="CHEBI:58048"/>
        <dbReference type="ChEBI" id="CHEBI:58359"/>
        <dbReference type="ChEBI" id="CHEBI:456215"/>
        <dbReference type="EC" id="6.3.5.4"/>
    </reaction>
</comment>
<dbReference type="Pfam" id="PF13537">
    <property type="entry name" value="GATase_7"/>
    <property type="match status" value="1"/>
</dbReference>
<feature type="active site" description="For GATase activity" evidence="8">
    <location>
        <position position="2"/>
    </location>
</feature>
<evidence type="ECO:0000256" key="8">
    <source>
        <dbReference type="PIRSR" id="PIRSR001589-1"/>
    </source>
</evidence>
<protein>
    <recommendedName>
        <fullName evidence="3">asparagine synthase (glutamine-hydrolyzing)</fullName>
        <ecNumber evidence="3">6.3.5.4</ecNumber>
    </recommendedName>
</protein>
<dbReference type="Gene3D" id="3.40.50.620">
    <property type="entry name" value="HUPs"/>
    <property type="match status" value="1"/>
</dbReference>
<dbReference type="GO" id="GO:0005829">
    <property type="term" value="C:cytosol"/>
    <property type="evidence" value="ECO:0007669"/>
    <property type="project" value="TreeGrafter"/>
</dbReference>
<evidence type="ECO:0000256" key="9">
    <source>
        <dbReference type="PIRSR" id="PIRSR001589-2"/>
    </source>
</evidence>
<reference evidence="12 13" key="1">
    <citation type="journal article" date="2016" name="Nat. Commun.">
        <title>Thousands of microbial genomes shed light on interconnected biogeochemical processes in an aquifer system.</title>
        <authorList>
            <person name="Anantharaman K."/>
            <person name="Brown C.T."/>
            <person name="Hug L.A."/>
            <person name="Sharon I."/>
            <person name="Castelle C.J."/>
            <person name="Probst A.J."/>
            <person name="Thomas B.C."/>
            <person name="Singh A."/>
            <person name="Wilkins M.J."/>
            <person name="Karaoz U."/>
            <person name="Brodie E.L."/>
            <person name="Williams K.H."/>
            <person name="Hubbard S.S."/>
            <person name="Banfield J.F."/>
        </authorList>
    </citation>
    <scope>NUCLEOTIDE SEQUENCE [LARGE SCALE GENOMIC DNA]</scope>
</reference>
<feature type="binding site" evidence="9">
    <location>
        <begin position="358"/>
        <end position="359"/>
    </location>
    <ligand>
        <name>ATP</name>
        <dbReference type="ChEBI" id="CHEBI:30616"/>
    </ligand>
</feature>
<evidence type="ECO:0000313" key="12">
    <source>
        <dbReference type="EMBL" id="OHB16571.1"/>
    </source>
</evidence>
<evidence type="ECO:0000259" key="11">
    <source>
        <dbReference type="PROSITE" id="PS51278"/>
    </source>
</evidence>
<evidence type="ECO:0000256" key="3">
    <source>
        <dbReference type="ARBA" id="ARBA00012737"/>
    </source>
</evidence>
<keyword evidence="8" id="KW-0061">Asparagine biosynthesis</keyword>
<dbReference type="InterPro" id="IPR029055">
    <property type="entry name" value="Ntn_hydrolases_N"/>
</dbReference>
<organism evidence="12 13">
    <name type="scientific">Candidatus Zambryskibacteria bacterium RIFOXYD2_FULL_43_10</name>
    <dbReference type="NCBI Taxonomy" id="1802782"/>
    <lineage>
        <taxon>Bacteria</taxon>
        <taxon>Candidatus Zambryskiibacteriota</taxon>
    </lineage>
</organism>
<evidence type="ECO:0000256" key="2">
    <source>
        <dbReference type="ARBA" id="ARBA00005752"/>
    </source>
</evidence>
<dbReference type="EC" id="6.3.5.4" evidence="3"/>
<evidence type="ECO:0000256" key="4">
    <source>
        <dbReference type="ARBA" id="ARBA00022741"/>
    </source>
</evidence>
<dbReference type="PIRSF" id="PIRSF001589">
    <property type="entry name" value="Asn_synthetase_glu-h"/>
    <property type="match status" value="1"/>
</dbReference>
<evidence type="ECO:0000256" key="5">
    <source>
        <dbReference type="ARBA" id="ARBA00022840"/>
    </source>
</evidence>
<dbReference type="SUPFAM" id="SSF52402">
    <property type="entry name" value="Adenine nucleotide alpha hydrolases-like"/>
    <property type="match status" value="1"/>
</dbReference>
<dbReference type="InterPro" id="IPR033738">
    <property type="entry name" value="AsnB_N"/>
</dbReference>
<keyword evidence="4 9" id="KW-0547">Nucleotide-binding</keyword>
<dbReference type="SUPFAM" id="SSF56235">
    <property type="entry name" value="N-terminal nucleophile aminohydrolases (Ntn hydrolases)"/>
    <property type="match status" value="1"/>
</dbReference>
<evidence type="ECO:0000256" key="10">
    <source>
        <dbReference type="PIRSR" id="PIRSR001589-3"/>
    </source>
</evidence>
<accession>A0A1G2V4M8</accession>
<keyword evidence="8" id="KW-0028">Amino-acid biosynthesis</keyword>
<proteinExistence type="inferred from homology"/>
<dbReference type="Pfam" id="PF00733">
    <property type="entry name" value="Asn_synthase"/>
    <property type="match status" value="1"/>
</dbReference>
<dbReference type="GO" id="GO:0006529">
    <property type="term" value="P:asparagine biosynthetic process"/>
    <property type="evidence" value="ECO:0007669"/>
    <property type="project" value="UniProtKB-KW"/>
</dbReference>
<feature type="binding site" evidence="9">
    <location>
        <position position="287"/>
    </location>
    <ligand>
        <name>ATP</name>
        <dbReference type="ChEBI" id="CHEBI:30616"/>
    </ligand>
</feature>
<dbReference type="Proteomes" id="UP000176868">
    <property type="component" value="Unassembled WGS sequence"/>
</dbReference>
<gene>
    <name evidence="12" type="ORF">A2544_00975</name>
</gene>
<dbReference type="Gene3D" id="3.60.20.10">
    <property type="entry name" value="Glutamine Phosphoribosylpyrophosphate, subunit 1, domain 1"/>
    <property type="match status" value="1"/>
</dbReference>
<comment type="caution">
    <text evidence="12">The sequence shown here is derived from an EMBL/GenBank/DDBJ whole genome shotgun (WGS) entry which is preliminary data.</text>
</comment>
<dbReference type="PANTHER" id="PTHR43284:SF1">
    <property type="entry name" value="ASPARAGINE SYNTHETASE"/>
    <property type="match status" value="1"/>
</dbReference>
<feature type="binding site" evidence="9">
    <location>
        <position position="93"/>
    </location>
    <ligand>
        <name>L-glutamine</name>
        <dbReference type="ChEBI" id="CHEBI:58359"/>
    </ligand>
</feature>
<dbReference type="InterPro" id="IPR017932">
    <property type="entry name" value="GATase_2_dom"/>
</dbReference>
<dbReference type="STRING" id="1802782.A2544_00975"/>
<dbReference type="NCBIfam" id="TIGR01536">
    <property type="entry name" value="asn_synth_AEB"/>
    <property type="match status" value="1"/>
</dbReference>
<keyword evidence="5 9" id="KW-0067">ATP-binding</keyword>
<dbReference type="AlphaFoldDB" id="A0A1G2V4M8"/>
<sequence>MCGIVGIINPTRKSAIQNMAEAIYHRGPDDAGFFVDEYVALGIRRLSIIDLVGGKQPISSNDGRFTLIFNGEIYNYKELKSELGDYKFKTDSDTEVILVGFLKWGTEILPRLRGMFAFSIYDAKEKQIFLARDFFGIKPLYYLIDDMRSDVAAFSSEIKSFLTLPTFKPEVNDQAVFNYLSFQYNPLEETFFKNIFKLPPAHFMKIDINTSKVEMKRYWQFEFKPDNALDEAKTAKAVLEVMEDSVSHHLIADVAIGSFLSGGIDSSIIATLMKKIRDERKIKTFTVGFESLSEGREALETVNLLDTDHREITIGAQEYFANLPKAIWHFDEPVADPSALGLYFLAREAAKQVKVVLSGEGSDELFGGYNIYLEPFARRWITWLPNVILKFIVNLPFDFRGKNYAKRASQKLEDWYIGNASIFSEAEVKLLWKGKPEKKFLIEDLYQKVTHSSDSTKMQYIDIHTWLIGDILAKADKMTMAHSLELRVPFLDIEVVRLASRLPDRFKWKSGVTKYLLREAFKRVLPESVCQRKKLGFPTPVKDWFTNDRKDIFSLILENLYIQKHMDVSYIKNLIDNHLSGRNDNSRKIYLLLALAIWYNIFIEKFSMKILN</sequence>
<evidence type="ECO:0000256" key="1">
    <source>
        <dbReference type="ARBA" id="ARBA00005187"/>
    </source>
</evidence>
<dbReference type="GO" id="GO:0005524">
    <property type="term" value="F:ATP binding"/>
    <property type="evidence" value="ECO:0007669"/>
    <property type="project" value="UniProtKB-KW"/>
</dbReference>
<feature type="site" description="Important for beta-aspartyl-AMP intermediate formation" evidence="10">
    <location>
        <position position="360"/>
    </location>
</feature>